<evidence type="ECO:0000313" key="2">
    <source>
        <dbReference type="Proteomes" id="UP000001844"/>
    </source>
</evidence>
<accession>D5BW02</accession>
<reference evidence="2" key="1">
    <citation type="submission" date="2010-04" db="EMBL/GenBank/DDBJ databases">
        <title>Complete genome sequence of Nitrosococcus halophilus Nc4, a salt-adapted, aerobic obligate ammonia-oxidizing sulfur purple bacterium.</title>
        <authorList>
            <consortium name="US DOE Joint Genome Institute"/>
            <person name="Campbell M.A."/>
            <person name="Malfatti S.A."/>
            <person name="Chain P.S.G."/>
            <person name="Heidelberg J.F."/>
            <person name="Ward B.B."/>
            <person name="Klotz M.G."/>
        </authorList>
    </citation>
    <scope>NUCLEOTIDE SEQUENCE [LARGE SCALE GENOMIC DNA]</scope>
    <source>
        <strain evidence="2">Nc4</strain>
    </source>
</reference>
<sequence length="45" mass="5253">MKDPELMDGRKIPDEVMEHFRRRTVHAIRVQGHSPEIVAQACRPD</sequence>
<evidence type="ECO:0000313" key="1">
    <source>
        <dbReference type="EMBL" id="ADE15581.1"/>
    </source>
</evidence>
<gene>
    <name evidence="1" type="ordered locus">Nhal_2496</name>
</gene>
<proteinExistence type="predicted"/>
<name>D5BW02_NITHN</name>
<dbReference type="RefSeq" id="WP_013033441.1">
    <property type="nucleotide sequence ID" value="NC_013960.1"/>
</dbReference>
<dbReference type="KEGG" id="nhl:Nhal_2496"/>
<dbReference type="Proteomes" id="UP000001844">
    <property type="component" value="Chromosome"/>
</dbReference>
<dbReference type="EMBL" id="CP001798">
    <property type="protein sequence ID" value="ADE15581.1"/>
    <property type="molecule type" value="Genomic_DNA"/>
</dbReference>
<organism evidence="1 2">
    <name type="scientific">Nitrosococcus halophilus (strain Nc4)</name>
    <dbReference type="NCBI Taxonomy" id="472759"/>
    <lineage>
        <taxon>Bacteria</taxon>
        <taxon>Pseudomonadati</taxon>
        <taxon>Pseudomonadota</taxon>
        <taxon>Gammaproteobacteria</taxon>
        <taxon>Chromatiales</taxon>
        <taxon>Chromatiaceae</taxon>
        <taxon>Nitrosococcus</taxon>
    </lineage>
</organism>
<keyword evidence="2" id="KW-1185">Reference proteome</keyword>
<dbReference type="HOGENOM" id="CLU_3202557_0_0_6"/>
<dbReference type="AlphaFoldDB" id="D5BW02"/>
<protein>
    <submittedName>
        <fullName evidence="1">Uncharacterized protein</fullName>
    </submittedName>
</protein>